<protein>
    <submittedName>
        <fullName evidence="2">Folate/biopterin transporter</fullName>
    </submittedName>
</protein>
<evidence type="ECO:0000313" key="2">
    <source>
        <dbReference type="EMBL" id="KAG7365607.1"/>
    </source>
</evidence>
<reference evidence="2" key="1">
    <citation type="journal article" date="2021" name="Sci. Rep.">
        <title>Diploid genomic architecture of Nitzschia inconspicua, an elite biomass production diatom.</title>
        <authorList>
            <person name="Oliver A."/>
            <person name="Podell S."/>
            <person name="Pinowska A."/>
            <person name="Traller J.C."/>
            <person name="Smith S.R."/>
            <person name="McClure R."/>
            <person name="Beliaev A."/>
            <person name="Bohutskyi P."/>
            <person name="Hill E.A."/>
            <person name="Rabines A."/>
            <person name="Zheng H."/>
            <person name="Allen L.Z."/>
            <person name="Kuo A."/>
            <person name="Grigoriev I.V."/>
            <person name="Allen A.E."/>
            <person name="Hazlebeck D."/>
            <person name="Allen E.E."/>
        </authorList>
    </citation>
    <scope>NUCLEOTIDE SEQUENCE</scope>
    <source>
        <strain evidence="2">Hildebrandi</strain>
    </source>
</reference>
<gene>
    <name evidence="2" type="ORF">IV203_038811</name>
</gene>
<accession>A0A9K3PZA1</accession>
<feature type="region of interest" description="Disordered" evidence="1">
    <location>
        <begin position="41"/>
        <end position="63"/>
    </location>
</feature>
<sequence length="202" mass="22518">MESIKITDAASDNVYVNDYVSLWQQENHVFVNRRMWRPQSTLTQRTTKSHLKERTGSSENENAIPLPSKPTLIIYNNVTLKNETVSTTATTIVPEYMTPPRSPTTTVMIPSLSMIRQFFQETFFMGIDPSPDVVAIATIYFVEGALGLARLAQTYLLKDELHLGPAELSALTGSLPYHGLSNRSMVSSRTDFLCGDIDGGRI</sequence>
<dbReference type="OrthoDB" id="754047at2759"/>
<dbReference type="Proteomes" id="UP000693970">
    <property type="component" value="Unassembled WGS sequence"/>
</dbReference>
<dbReference type="EMBL" id="JAGRRH010000009">
    <property type="protein sequence ID" value="KAG7365607.1"/>
    <property type="molecule type" value="Genomic_DNA"/>
</dbReference>
<comment type="caution">
    <text evidence="2">The sequence shown here is derived from an EMBL/GenBank/DDBJ whole genome shotgun (WGS) entry which is preliminary data.</text>
</comment>
<keyword evidence="3" id="KW-1185">Reference proteome</keyword>
<organism evidence="2 3">
    <name type="scientific">Nitzschia inconspicua</name>
    <dbReference type="NCBI Taxonomy" id="303405"/>
    <lineage>
        <taxon>Eukaryota</taxon>
        <taxon>Sar</taxon>
        <taxon>Stramenopiles</taxon>
        <taxon>Ochrophyta</taxon>
        <taxon>Bacillariophyta</taxon>
        <taxon>Bacillariophyceae</taxon>
        <taxon>Bacillariophycidae</taxon>
        <taxon>Bacillariales</taxon>
        <taxon>Bacillariaceae</taxon>
        <taxon>Nitzschia</taxon>
    </lineage>
</organism>
<evidence type="ECO:0000256" key="1">
    <source>
        <dbReference type="SAM" id="MobiDB-lite"/>
    </source>
</evidence>
<name>A0A9K3PZA1_9STRA</name>
<reference evidence="2" key="2">
    <citation type="submission" date="2021-04" db="EMBL/GenBank/DDBJ databases">
        <authorList>
            <person name="Podell S."/>
        </authorList>
    </citation>
    <scope>NUCLEOTIDE SEQUENCE</scope>
    <source>
        <strain evidence="2">Hildebrandi</strain>
    </source>
</reference>
<proteinExistence type="predicted"/>
<evidence type="ECO:0000313" key="3">
    <source>
        <dbReference type="Proteomes" id="UP000693970"/>
    </source>
</evidence>
<dbReference type="AlphaFoldDB" id="A0A9K3PZA1"/>